<dbReference type="EnsemblMetazoa" id="PPA46546.1">
    <property type="protein sequence ID" value="PPA46546.1"/>
    <property type="gene ID" value="WBGene00304325"/>
</dbReference>
<feature type="chain" id="PRO_5035825463" evidence="1">
    <location>
        <begin position="28"/>
        <end position="82"/>
    </location>
</feature>
<keyword evidence="3" id="KW-1185">Reference proteome</keyword>
<name>A0A8R1V797_PRIPA</name>
<dbReference type="Proteomes" id="UP000005239">
    <property type="component" value="Unassembled WGS sequence"/>
</dbReference>
<feature type="signal peptide" evidence="1">
    <location>
        <begin position="1"/>
        <end position="27"/>
    </location>
</feature>
<dbReference type="OrthoDB" id="5846299at2759"/>
<protein>
    <submittedName>
        <fullName evidence="2">Uncharacterized protein</fullName>
    </submittedName>
</protein>
<dbReference type="AlphaFoldDB" id="A0A8R1V797"/>
<evidence type="ECO:0000256" key="1">
    <source>
        <dbReference type="SAM" id="SignalP"/>
    </source>
</evidence>
<gene>
    <name evidence="2" type="primary">WBGene00304325</name>
</gene>
<keyword evidence="1" id="KW-0732">Signal</keyword>
<evidence type="ECO:0000313" key="2">
    <source>
        <dbReference type="EnsemblMetazoa" id="PPA46546.1"/>
    </source>
</evidence>
<sequence length="82" mass="9202">FSMRILFTSSLLIALFVILLSAIPSQSYIIPRDSDMEYFVPAPVMKKSLRRLAGSNSRNCFFSPINCVITHDASTYRKLAGI</sequence>
<accession>A0A8R1V797</accession>
<organism evidence="2 3">
    <name type="scientific">Pristionchus pacificus</name>
    <name type="common">Parasitic nematode worm</name>
    <dbReference type="NCBI Taxonomy" id="54126"/>
    <lineage>
        <taxon>Eukaryota</taxon>
        <taxon>Metazoa</taxon>
        <taxon>Ecdysozoa</taxon>
        <taxon>Nematoda</taxon>
        <taxon>Chromadorea</taxon>
        <taxon>Rhabditida</taxon>
        <taxon>Rhabditina</taxon>
        <taxon>Diplogasteromorpha</taxon>
        <taxon>Diplogasteroidea</taxon>
        <taxon>Neodiplogasteridae</taxon>
        <taxon>Pristionchus</taxon>
    </lineage>
</organism>
<proteinExistence type="predicted"/>
<reference evidence="2" key="2">
    <citation type="submission" date="2022-06" db="UniProtKB">
        <authorList>
            <consortium name="EnsemblMetazoa"/>
        </authorList>
    </citation>
    <scope>IDENTIFICATION</scope>
    <source>
        <strain evidence="2">PS312</strain>
    </source>
</reference>
<evidence type="ECO:0000313" key="3">
    <source>
        <dbReference type="Proteomes" id="UP000005239"/>
    </source>
</evidence>
<reference evidence="3" key="1">
    <citation type="journal article" date="2008" name="Nat. Genet.">
        <title>The Pristionchus pacificus genome provides a unique perspective on nematode lifestyle and parasitism.</title>
        <authorList>
            <person name="Dieterich C."/>
            <person name="Clifton S.W."/>
            <person name="Schuster L.N."/>
            <person name="Chinwalla A."/>
            <person name="Delehaunty K."/>
            <person name="Dinkelacker I."/>
            <person name="Fulton L."/>
            <person name="Fulton R."/>
            <person name="Godfrey J."/>
            <person name="Minx P."/>
            <person name="Mitreva M."/>
            <person name="Roeseler W."/>
            <person name="Tian H."/>
            <person name="Witte H."/>
            <person name="Yang S.P."/>
            <person name="Wilson R.K."/>
            <person name="Sommer R.J."/>
        </authorList>
    </citation>
    <scope>NUCLEOTIDE SEQUENCE [LARGE SCALE GENOMIC DNA]</scope>
    <source>
        <strain evidence="3">PS312</strain>
    </source>
</reference>